<feature type="transmembrane region" description="Helical" evidence="7">
    <location>
        <begin position="298"/>
        <end position="316"/>
    </location>
</feature>
<evidence type="ECO:0000256" key="3">
    <source>
        <dbReference type="ARBA" id="ARBA00022692"/>
    </source>
</evidence>
<feature type="transmembrane region" description="Helical" evidence="7">
    <location>
        <begin position="78"/>
        <end position="95"/>
    </location>
</feature>
<dbReference type="AlphaFoldDB" id="A0A3A9ZZZ4"/>
<reference evidence="8 9" key="1">
    <citation type="journal article" date="2015" name="Int. J. Syst. Evol. Microbiol.">
        <title>Micromonospora costi sp. nov., isolated from a leaf of Costus speciosus.</title>
        <authorList>
            <person name="Thawai C."/>
        </authorList>
    </citation>
    <scope>NUCLEOTIDE SEQUENCE [LARGE SCALE GENOMIC DNA]</scope>
    <source>
        <strain evidence="8 9">CS1-12</strain>
    </source>
</reference>
<evidence type="ECO:0000256" key="2">
    <source>
        <dbReference type="ARBA" id="ARBA00022475"/>
    </source>
</evidence>
<keyword evidence="4 7" id="KW-1133">Transmembrane helix</keyword>
<dbReference type="GO" id="GO:0022857">
    <property type="term" value="F:transmembrane transporter activity"/>
    <property type="evidence" value="ECO:0007669"/>
    <property type="project" value="InterPro"/>
</dbReference>
<dbReference type="SUPFAM" id="SSF103473">
    <property type="entry name" value="MFS general substrate transporter"/>
    <property type="match status" value="1"/>
</dbReference>
<sequence>MRTYADLFAVREFRNLFLANCAGIAAHTTSALALGALTYASTGSALLTALSMFGAPLAGVLGSLTLLSAADSVPPRRALTFAALLVTAGAALQAVPGLPLWARFAVIFGSAYVGSITAGARWALLTDIVPVDAYVLARATMNTSVGVMQIAGFGLAGVLLVWLSPYQVFLLALALRAVAAAVGWFGLSEHPARAAERVTVARTLRVNRELWADPGRRSLLLNLWVPGGLIVGCEALFVPYAGDRAGFLLAAAALGMLAGDVVVGRFLTAARRERLIRPLRLLLAVPYLAFVLSPPLPLAMAIALIASVGYAAALPLQERLITHSPPEARGQVLGLHGNGMLAGQAVCAALAGTVADLLSPYRAVALLAAASLAATVALTSGLRRTAPGAAPPPRDGRDTGERTTPGRATTAP</sequence>
<dbReference type="Gene3D" id="1.20.1250.20">
    <property type="entry name" value="MFS general substrate transporter like domains"/>
    <property type="match status" value="1"/>
</dbReference>
<dbReference type="InterPro" id="IPR011701">
    <property type="entry name" value="MFS"/>
</dbReference>
<keyword evidence="5 7" id="KW-0472">Membrane</keyword>
<feature type="transmembrane region" description="Helical" evidence="7">
    <location>
        <begin position="145"/>
        <end position="163"/>
    </location>
</feature>
<organism evidence="8 9">
    <name type="scientific">Micromonospora costi</name>
    <dbReference type="NCBI Taxonomy" id="1530042"/>
    <lineage>
        <taxon>Bacteria</taxon>
        <taxon>Bacillati</taxon>
        <taxon>Actinomycetota</taxon>
        <taxon>Actinomycetes</taxon>
        <taxon>Micromonosporales</taxon>
        <taxon>Micromonosporaceae</taxon>
        <taxon>Micromonospora</taxon>
    </lineage>
</organism>
<feature type="transmembrane region" description="Helical" evidence="7">
    <location>
        <begin position="16"/>
        <end position="39"/>
    </location>
</feature>
<dbReference type="PANTHER" id="PTHR23513:SF11">
    <property type="entry name" value="STAPHYLOFERRIN A TRANSPORTER"/>
    <property type="match status" value="1"/>
</dbReference>
<evidence type="ECO:0000256" key="5">
    <source>
        <dbReference type="ARBA" id="ARBA00023136"/>
    </source>
</evidence>
<proteinExistence type="predicted"/>
<evidence type="ECO:0000313" key="9">
    <source>
        <dbReference type="Proteomes" id="UP000279968"/>
    </source>
</evidence>
<feature type="transmembrane region" description="Helical" evidence="7">
    <location>
        <begin position="169"/>
        <end position="187"/>
    </location>
</feature>
<dbReference type="GO" id="GO:0005886">
    <property type="term" value="C:plasma membrane"/>
    <property type="evidence" value="ECO:0007669"/>
    <property type="project" value="UniProtKB-SubCell"/>
</dbReference>
<accession>A0A3A9ZZZ4</accession>
<feature type="transmembrane region" description="Helical" evidence="7">
    <location>
        <begin position="45"/>
        <end position="66"/>
    </location>
</feature>
<name>A0A3A9ZZZ4_9ACTN</name>
<keyword evidence="9" id="KW-1185">Reference proteome</keyword>
<feature type="transmembrane region" description="Helical" evidence="7">
    <location>
        <begin position="101"/>
        <end position="124"/>
    </location>
</feature>
<protein>
    <submittedName>
        <fullName evidence="8">MFS transporter</fullName>
    </submittedName>
</protein>
<comment type="caution">
    <text evidence="8">The sequence shown here is derived from an EMBL/GenBank/DDBJ whole genome shotgun (WGS) entry which is preliminary data.</text>
</comment>
<dbReference type="PANTHER" id="PTHR23513">
    <property type="entry name" value="INTEGRAL MEMBRANE EFFLUX PROTEIN-RELATED"/>
    <property type="match status" value="1"/>
</dbReference>
<evidence type="ECO:0000256" key="6">
    <source>
        <dbReference type="SAM" id="MobiDB-lite"/>
    </source>
</evidence>
<feature type="transmembrane region" description="Helical" evidence="7">
    <location>
        <begin position="247"/>
        <end position="268"/>
    </location>
</feature>
<feature type="transmembrane region" description="Helical" evidence="7">
    <location>
        <begin position="219"/>
        <end position="241"/>
    </location>
</feature>
<evidence type="ECO:0000256" key="1">
    <source>
        <dbReference type="ARBA" id="ARBA00004651"/>
    </source>
</evidence>
<evidence type="ECO:0000313" key="8">
    <source>
        <dbReference type="EMBL" id="RKN53831.1"/>
    </source>
</evidence>
<dbReference type="EMBL" id="RBAN01000003">
    <property type="protein sequence ID" value="RKN53831.1"/>
    <property type="molecule type" value="Genomic_DNA"/>
</dbReference>
<keyword evidence="2" id="KW-1003">Cell membrane</keyword>
<comment type="subcellular location">
    <subcellularLocation>
        <location evidence="1">Cell membrane</location>
        <topology evidence="1">Multi-pass membrane protein</topology>
    </subcellularLocation>
</comment>
<gene>
    <name evidence="8" type="ORF">D7193_17365</name>
</gene>
<dbReference type="OrthoDB" id="3287459at2"/>
<evidence type="ECO:0000256" key="7">
    <source>
        <dbReference type="SAM" id="Phobius"/>
    </source>
</evidence>
<dbReference type="InterPro" id="IPR036259">
    <property type="entry name" value="MFS_trans_sf"/>
</dbReference>
<dbReference type="Proteomes" id="UP000279968">
    <property type="component" value="Unassembled WGS sequence"/>
</dbReference>
<dbReference type="RefSeq" id="WP_120780575.1">
    <property type="nucleotide sequence ID" value="NZ_JBHLUP010000001.1"/>
</dbReference>
<dbReference type="Pfam" id="PF07690">
    <property type="entry name" value="MFS_1"/>
    <property type="match status" value="1"/>
</dbReference>
<keyword evidence="3 7" id="KW-0812">Transmembrane</keyword>
<evidence type="ECO:0000256" key="4">
    <source>
        <dbReference type="ARBA" id="ARBA00022989"/>
    </source>
</evidence>
<feature type="region of interest" description="Disordered" evidence="6">
    <location>
        <begin position="383"/>
        <end position="412"/>
    </location>
</feature>